<gene>
    <name evidence="1" type="ORF">RI129_009600</name>
</gene>
<evidence type="ECO:0000313" key="1">
    <source>
        <dbReference type="EMBL" id="KAK5641053.1"/>
    </source>
</evidence>
<evidence type="ECO:0008006" key="3">
    <source>
        <dbReference type="Google" id="ProtNLM"/>
    </source>
</evidence>
<keyword evidence="2" id="KW-1185">Reference proteome</keyword>
<dbReference type="AlphaFoldDB" id="A0AAN7V6F0"/>
<proteinExistence type="predicted"/>
<organism evidence="1 2">
    <name type="scientific">Pyrocoelia pectoralis</name>
    <dbReference type="NCBI Taxonomy" id="417401"/>
    <lineage>
        <taxon>Eukaryota</taxon>
        <taxon>Metazoa</taxon>
        <taxon>Ecdysozoa</taxon>
        <taxon>Arthropoda</taxon>
        <taxon>Hexapoda</taxon>
        <taxon>Insecta</taxon>
        <taxon>Pterygota</taxon>
        <taxon>Neoptera</taxon>
        <taxon>Endopterygota</taxon>
        <taxon>Coleoptera</taxon>
        <taxon>Polyphaga</taxon>
        <taxon>Elateriformia</taxon>
        <taxon>Elateroidea</taxon>
        <taxon>Lampyridae</taxon>
        <taxon>Lampyrinae</taxon>
        <taxon>Pyrocoelia</taxon>
    </lineage>
</organism>
<name>A0AAN7V6F0_9COLE</name>
<reference evidence="1 2" key="1">
    <citation type="journal article" date="2024" name="Insects">
        <title>An Improved Chromosome-Level Genome Assembly of the Firefly Pyrocoelia pectoralis.</title>
        <authorList>
            <person name="Fu X."/>
            <person name="Meyer-Rochow V.B."/>
            <person name="Ballantyne L."/>
            <person name="Zhu X."/>
        </authorList>
    </citation>
    <scope>NUCLEOTIDE SEQUENCE [LARGE SCALE GENOMIC DNA]</scope>
    <source>
        <strain evidence="1">XCY_ONT2</strain>
    </source>
</reference>
<comment type="caution">
    <text evidence="1">The sequence shown here is derived from an EMBL/GenBank/DDBJ whole genome shotgun (WGS) entry which is preliminary data.</text>
</comment>
<dbReference type="Proteomes" id="UP001329430">
    <property type="component" value="Chromosome 7"/>
</dbReference>
<sequence>MTTEQLNELTQRIRGELRNDPTSREGGNFARCTARFAGKMDQDVNSFIASIETYKECAQVSDTIALKGPPLLLEDLAATWWQRVKATTETWFAAIEELRGAYGARKTNHHLYLELFLSKQEDGEMTDRFLCIKRALLA</sequence>
<dbReference type="EMBL" id="JAVRBK010000007">
    <property type="protein sequence ID" value="KAK5641053.1"/>
    <property type="molecule type" value="Genomic_DNA"/>
</dbReference>
<protein>
    <recommendedName>
        <fullName evidence="3">Activity-regulated cytoskeleton associated protein 2</fullName>
    </recommendedName>
</protein>
<accession>A0AAN7V6F0</accession>
<evidence type="ECO:0000313" key="2">
    <source>
        <dbReference type="Proteomes" id="UP001329430"/>
    </source>
</evidence>